<dbReference type="InterPro" id="IPR045725">
    <property type="entry name" value="DUF6079_N"/>
</dbReference>
<feature type="non-terminal residue" evidence="2">
    <location>
        <position position="236"/>
    </location>
</feature>
<comment type="caution">
    <text evidence="2">The sequence shown here is derived from an EMBL/GenBank/DDBJ whole genome shotgun (WGS) entry which is preliminary data.</text>
</comment>
<dbReference type="EMBL" id="DRTB01000270">
    <property type="protein sequence ID" value="HHE05121.1"/>
    <property type="molecule type" value="Genomic_DNA"/>
</dbReference>
<name>A0A7C5DBB8_UNCW3</name>
<protein>
    <submittedName>
        <fullName evidence="2">BREX system P-loop protein BrxC</fullName>
    </submittedName>
</protein>
<organism evidence="2">
    <name type="scientific">candidate division WOR-3 bacterium</name>
    <dbReference type="NCBI Taxonomy" id="2052148"/>
    <lineage>
        <taxon>Bacteria</taxon>
        <taxon>Bacteria division WOR-3</taxon>
    </lineage>
</organism>
<gene>
    <name evidence="2" type="ORF">ENL19_03560</name>
</gene>
<dbReference type="Pfam" id="PF19557">
    <property type="entry name" value="DUF6079_1st"/>
    <property type="match status" value="1"/>
</dbReference>
<accession>A0A7C5DBB8</accession>
<dbReference type="SUPFAM" id="SSF52540">
    <property type="entry name" value="P-loop containing nucleoside triphosphate hydrolases"/>
    <property type="match status" value="1"/>
</dbReference>
<dbReference type="Proteomes" id="UP000886110">
    <property type="component" value="Unassembled WGS sequence"/>
</dbReference>
<sequence>MQVLNDILKKDINRVIDGVIKADDSTHIFQEVEEYVLTKEISKYLEKLIDGYRTSIEKSITGEPYPYNGVWISGYFGSGKSHLLKVLSYLLENSVVDGKRLIDLFIPKVEDQFLRGNLQKIVKVPSKSILFNIDSQADAALSRDVNQILYIFEKVFNHMLGYSTERREIAEFERHLDEEGELELFKEKYLEINKVEWEKDRNKALGLGRQKLIKILKEYRGLSEENAVQLIENYKS</sequence>
<feature type="domain" description="DUF6079" evidence="1">
    <location>
        <begin position="22"/>
        <end position="94"/>
    </location>
</feature>
<dbReference type="InterPro" id="IPR027417">
    <property type="entry name" value="P-loop_NTPase"/>
</dbReference>
<evidence type="ECO:0000259" key="1">
    <source>
        <dbReference type="Pfam" id="PF19557"/>
    </source>
</evidence>
<proteinExistence type="predicted"/>
<reference evidence="2" key="1">
    <citation type="journal article" date="2020" name="mSystems">
        <title>Genome- and Community-Level Interaction Insights into Carbon Utilization and Element Cycling Functions of Hydrothermarchaeota in Hydrothermal Sediment.</title>
        <authorList>
            <person name="Zhou Z."/>
            <person name="Liu Y."/>
            <person name="Xu W."/>
            <person name="Pan J."/>
            <person name="Luo Z.H."/>
            <person name="Li M."/>
        </authorList>
    </citation>
    <scope>NUCLEOTIDE SEQUENCE [LARGE SCALE GENOMIC DNA]</scope>
    <source>
        <strain evidence="2">HyVt-74</strain>
    </source>
</reference>
<evidence type="ECO:0000313" key="2">
    <source>
        <dbReference type="EMBL" id="HHE05121.1"/>
    </source>
</evidence>
<dbReference type="AlphaFoldDB" id="A0A7C5DBB8"/>